<sequence length="117" mass="13255">MPLDHITLANTKSTGKRPQYFDDPAVDRLTSMLLATVQELAVTRERLDTIERLLDSKGVLSRAETETYRPALDVAEERGLAHRDLISRVMRAVQQDMEALTRTEKTPDQLADEFSRG</sequence>
<name>A0A3M0CTF8_9PROT</name>
<feature type="compositionally biased region" description="Basic and acidic residues" evidence="1">
    <location>
        <begin position="99"/>
        <end position="117"/>
    </location>
</feature>
<proteinExistence type="predicted"/>
<reference evidence="2 3" key="1">
    <citation type="submission" date="2018-10" db="EMBL/GenBank/DDBJ databases">
        <title>Genomic Encyclopedia of Archaeal and Bacterial Type Strains, Phase II (KMG-II): from individual species to whole genera.</title>
        <authorList>
            <person name="Goeker M."/>
        </authorList>
    </citation>
    <scope>NUCLEOTIDE SEQUENCE [LARGE SCALE GENOMIC DNA]</scope>
    <source>
        <strain evidence="2 3">DSM 25217</strain>
    </source>
</reference>
<dbReference type="RefSeq" id="WP_121937423.1">
    <property type="nucleotide sequence ID" value="NZ_REFR01000009.1"/>
</dbReference>
<comment type="caution">
    <text evidence="2">The sequence shown here is derived from an EMBL/GenBank/DDBJ whole genome shotgun (WGS) entry which is preliminary data.</text>
</comment>
<evidence type="ECO:0000313" key="2">
    <source>
        <dbReference type="EMBL" id="RMB12235.1"/>
    </source>
</evidence>
<dbReference type="OrthoDB" id="467106at2"/>
<evidence type="ECO:0000313" key="3">
    <source>
        <dbReference type="Proteomes" id="UP000271227"/>
    </source>
</evidence>
<dbReference type="InParanoid" id="A0A3M0CTF8"/>
<protein>
    <submittedName>
        <fullName evidence="2">Uncharacterized protein</fullName>
    </submittedName>
</protein>
<organism evidence="2 3">
    <name type="scientific">Eilatimonas milleporae</name>
    <dbReference type="NCBI Taxonomy" id="911205"/>
    <lineage>
        <taxon>Bacteria</taxon>
        <taxon>Pseudomonadati</taxon>
        <taxon>Pseudomonadota</taxon>
        <taxon>Alphaproteobacteria</taxon>
        <taxon>Kordiimonadales</taxon>
        <taxon>Kordiimonadaceae</taxon>
        <taxon>Eilatimonas</taxon>
    </lineage>
</organism>
<dbReference type="AlphaFoldDB" id="A0A3M0CTF8"/>
<evidence type="ECO:0000256" key="1">
    <source>
        <dbReference type="SAM" id="MobiDB-lite"/>
    </source>
</evidence>
<gene>
    <name evidence="2" type="ORF">BXY39_0728</name>
</gene>
<accession>A0A3M0CTF8</accession>
<keyword evidence="3" id="KW-1185">Reference proteome</keyword>
<feature type="region of interest" description="Disordered" evidence="1">
    <location>
        <begin position="98"/>
        <end position="117"/>
    </location>
</feature>
<dbReference type="EMBL" id="REFR01000009">
    <property type="protein sequence ID" value="RMB12235.1"/>
    <property type="molecule type" value="Genomic_DNA"/>
</dbReference>
<dbReference type="Proteomes" id="UP000271227">
    <property type="component" value="Unassembled WGS sequence"/>
</dbReference>